<keyword evidence="2" id="KW-0285">Flavoprotein</keyword>
<dbReference type="InterPro" id="IPR004113">
    <property type="entry name" value="FAD-bd_oxidored_4_C"/>
</dbReference>
<dbReference type="Pfam" id="PF01565">
    <property type="entry name" value="FAD_binding_4"/>
    <property type="match status" value="1"/>
</dbReference>
<dbReference type="Gene3D" id="3.40.462.10">
    <property type="entry name" value="FAD-linked oxidases, C-terminal domain"/>
    <property type="match status" value="1"/>
</dbReference>
<reference evidence="6 7" key="1">
    <citation type="journal article" date="2024" name="IMA Fungus">
        <title>IMA Genome - F19 : A genome assembly and annotation guide to empower mycologists, including annotated draft genome sequences of Ceratocystis pirilliformis, Diaporthe australafricana, Fusarium ophioides, Paecilomyces lecythidis, and Sporothrix stenoceras.</title>
        <authorList>
            <person name="Aylward J."/>
            <person name="Wilson A.M."/>
            <person name="Visagie C.M."/>
            <person name="Spraker J."/>
            <person name="Barnes I."/>
            <person name="Buitendag C."/>
            <person name="Ceriani C."/>
            <person name="Del Mar Angel L."/>
            <person name="du Plessis D."/>
            <person name="Fuchs T."/>
            <person name="Gasser K."/>
            <person name="Kramer D."/>
            <person name="Li W."/>
            <person name="Munsamy K."/>
            <person name="Piso A."/>
            <person name="Price J.L."/>
            <person name="Sonnekus B."/>
            <person name="Thomas C."/>
            <person name="van der Nest A."/>
            <person name="van Dijk A."/>
            <person name="van Heerden A."/>
            <person name="van Vuuren N."/>
            <person name="Yilmaz N."/>
            <person name="Duong T.A."/>
            <person name="van der Merwe N.A."/>
            <person name="Wingfield M.J."/>
            <person name="Wingfield B.D."/>
        </authorList>
    </citation>
    <scope>NUCLEOTIDE SEQUENCE [LARGE SCALE GENOMIC DNA]</scope>
    <source>
        <strain evidence="6 7">CMW 18167</strain>
    </source>
</reference>
<name>A0ABR3X348_9EURO</name>
<feature type="domain" description="FAD-binding PCMH-type" evidence="5">
    <location>
        <begin position="74"/>
        <end position="262"/>
    </location>
</feature>
<dbReference type="InterPro" id="IPR016171">
    <property type="entry name" value="Vanillyl_alc_oxidase_C-sub2"/>
</dbReference>
<dbReference type="InterPro" id="IPR036318">
    <property type="entry name" value="FAD-bd_PCMH-like_sf"/>
</dbReference>
<protein>
    <recommendedName>
        <fullName evidence="5">FAD-binding PCMH-type domain-containing protein</fullName>
    </recommendedName>
</protein>
<dbReference type="PANTHER" id="PTHR11748">
    <property type="entry name" value="D-LACTATE DEHYDROGENASE"/>
    <property type="match status" value="1"/>
</dbReference>
<dbReference type="InterPro" id="IPR016169">
    <property type="entry name" value="FAD-bd_PCMH_sub2"/>
</dbReference>
<accession>A0ABR3X348</accession>
<dbReference type="EMBL" id="JAVDPF010000032">
    <property type="protein sequence ID" value="KAL1870117.1"/>
    <property type="molecule type" value="Genomic_DNA"/>
</dbReference>
<dbReference type="InterPro" id="IPR016170">
    <property type="entry name" value="Cytok_DH_C_sf"/>
</dbReference>
<dbReference type="InterPro" id="IPR006094">
    <property type="entry name" value="Oxid_FAD_bind_N"/>
</dbReference>
<keyword evidence="7" id="KW-1185">Reference proteome</keyword>
<comment type="cofactor">
    <cofactor evidence="1">
        <name>FAD</name>
        <dbReference type="ChEBI" id="CHEBI:57692"/>
    </cofactor>
</comment>
<evidence type="ECO:0000313" key="7">
    <source>
        <dbReference type="Proteomes" id="UP001583193"/>
    </source>
</evidence>
<dbReference type="SUPFAM" id="SSF56176">
    <property type="entry name" value="FAD-binding/transporter-associated domain-like"/>
    <property type="match status" value="1"/>
</dbReference>
<evidence type="ECO:0000259" key="5">
    <source>
        <dbReference type="PROSITE" id="PS51387"/>
    </source>
</evidence>
<dbReference type="SUPFAM" id="SSF55103">
    <property type="entry name" value="FAD-linked oxidases, C-terminal domain"/>
    <property type="match status" value="1"/>
</dbReference>
<dbReference type="Gene3D" id="3.30.465.10">
    <property type="match status" value="1"/>
</dbReference>
<dbReference type="Gene3D" id="3.30.43.10">
    <property type="entry name" value="Uridine Diphospho-n-acetylenolpyruvylglucosamine Reductase, domain 2"/>
    <property type="match status" value="1"/>
</dbReference>
<evidence type="ECO:0000256" key="1">
    <source>
        <dbReference type="ARBA" id="ARBA00001974"/>
    </source>
</evidence>
<dbReference type="Gene3D" id="1.10.45.10">
    <property type="entry name" value="Vanillyl-alcohol Oxidase, Chain A, domain 4"/>
    <property type="match status" value="1"/>
</dbReference>
<keyword evidence="4" id="KW-0560">Oxidoreductase</keyword>
<proteinExistence type="predicted"/>
<dbReference type="Proteomes" id="UP001583193">
    <property type="component" value="Unassembled WGS sequence"/>
</dbReference>
<sequence>MTTLEEISSIEDEKLILPPDVNPSALRDAFVELVHTVGAENLQIITSDRIMPDGQGDYFNLPKEHDLFYAMDKNTFLASAIVAPGSVEETSTIVKVANKYLVPLWPVSRGRNLGYGGAAPRIRGSIVVDLGIRMNRVLNVDPKNATALLEPGVSYFDLHNHLQKNGIHHLWIDNPDLGGGSVLGNTLERGAGYTPYGEHFSMHCGLEVVLPNGEIIRTGMGALPGNNTWQLFQYGYGPYHDGIFTQSNLGIVTKMGVWLMPDPGGYQAYHFSFPRDDDLPAIVEVIRDLRLKMIIQNAPTIRNALLDAAVYGPKSQYTSSTEVLTEEEVGEIASKISVGHWNVYGALYGPKPLRDLQWEIVRTAFLTIPGATYRFPEEVDKSSGLSIIHMRDETLKGLPNTYELGWLNWRGPGGSLLGFSPISPTTGEDANKQYQMVKKRFTQFGFDYMGTFVVGWRELHHIVCLTFDKTNPTERRNAHRCISLLIDDAAREGYGEYRTHLCFMDQIASVYNWNGNALLKFNETLKDALDPNGIMAPGKSGIWPARFRGRGFEIVPEEPKL</sequence>
<dbReference type="PROSITE" id="PS51387">
    <property type="entry name" value="FAD_PCMH"/>
    <property type="match status" value="1"/>
</dbReference>
<dbReference type="Pfam" id="PF02913">
    <property type="entry name" value="FAD-oxidase_C"/>
    <property type="match status" value="1"/>
</dbReference>
<evidence type="ECO:0000313" key="6">
    <source>
        <dbReference type="EMBL" id="KAL1870117.1"/>
    </source>
</evidence>
<dbReference type="InterPro" id="IPR016164">
    <property type="entry name" value="FAD-linked_Oxase-like_C"/>
</dbReference>
<comment type="caution">
    <text evidence="6">The sequence shown here is derived from an EMBL/GenBank/DDBJ whole genome shotgun (WGS) entry which is preliminary data.</text>
</comment>
<evidence type="ECO:0000256" key="3">
    <source>
        <dbReference type="ARBA" id="ARBA00022827"/>
    </source>
</evidence>
<evidence type="ECO:0000256" key="4">
    <source>
        <dbReference type="ARBA" id="ARBA00023002"/>
    </source>
</evidence>
<dbReference type="InterPro" id="IPR016166">
    <property type="entry name" value="FAD-bd_PCMH"/>
</dbReference>
<keyword evidence="3" id="KW-0274">FAD</keyword>
<evidence type="ECO:0000256" key="2">
    <source>
        <dbReference type="ARBA" id="ARBA00022630"/>
    </source>
</evidence>
<organism evidence="6 7">
    <name type="scientific">Paecilomyces lecythidis</name>
    <dbReference type="NCBI Taxonomy" id="3004212"/>
    <lineage>
        <taxon>Eukaryota</taxon>
        <taxon>Fungi</taxon>
        <taxon>Dikarya</taxon>
        <taxon>Ascomycota</taxon>
        <taxon>Pezizomycotina</taxon>
        <taxon>Eurotiomycetes</taxon>
        <taxon>Eurotiomycetidae</taxon>
        <taxon>Eurotiales</taxon>
        <taxon>Thermoascaceae</taxon>
        <taxon>Paecilomyces</taxon>
    </lineage>
</organism>
<dbReference type="PANTHER" id="PTHR11748:SF114">
    <property type="entry name" value="ARYL-ALCOHOL OXIDASE VANILLYL-ALCOHOL OXIDASE (AFU_ORTHOLOGUE AFUA_3G09500)-RELATED"/>
    <property type="match status" value="1"/>
</dbReference>
<dbReference type="InterPro" id="IPR016167">
    <property type="entry name" value="FAD-bd_PCMH_sub1"/>
</dbReference>
<gene>
    <name evidence="6" type="ORF">Plec18167_007635</name>
</gene>